<dbReference type="Proteomes" id="UP000815325">
    <property type="component" value="Unassembled WGS sequence"/>
</dbReference>
<gene>
    <name evidence="1" type="ORF">DUNSADRAFT_15182</name>
</gene>
<evidence type="ECO:0000313" key="1">
    <source>
        <dbReference type="EMBL" id="KAF5830008.1"/>
    </source>
</evidence>
<keyword evidence="2" id="KW-1185">Reference proteome</keyword>
<name>A0ABQ7G605_DUNSA</name>
<comment type="caution">
    <text evidence="1">The sequence shown here is derived from an EMBL/GenBank/DDBJ whole genome shotgun (WGS) entry which is preliminary data.</text>
</comment>
<dbReference type="EMBL" id="MU070090">
    <property type="protein sequence ID" value="KAF5830008.1"/>
    <property type="molecule type" value="Genomic_DNA"/>
</dbReference>
<evidence type="ECO:0000313" key="2">
    <source>
        <dbReference type="Proteomes" id="UP000815325"/>
    </source>
</evidence>
<organism evidence="1 2">
    <name type="scientific">Dunaliella salina</name>
    <name type="common">Green alga</name>
    <name type="synonym">Protococcus salinus</name>
    <dbReference type="NCBI Taxonomy" id="3046"/>
    <lineage>
        <taxon>Eukaryota</taxon>
        <taxon>Viridiplantae</taxon>
        <taxon>Chlorophyta</taxon>
        <taxon>core chlorophytes</taxon>
        <taxon>Chlorophyceae</taxon>
        <taxon>CS clade</taxon>
        <taxon>Chlamydomonadales</taxon>
        <taxon>Dunaliellaceae</taxon>
        <taxon>Dunaliella</taxon>
    </lineage>
</organism>
<accession>A0ABQ7G605</accession>
<sequence length="335" mass="38142">MAARSASNFKKIHYMDDIPGDYRLLTGKEFLENRSACTRVMSDWAICLLTDGKCDGRGYGSKFTPLSRQQREASSVTHERMGEMLIGLDKGGPDLTAFHERTMSRYRDEAAHLDENKLINMFLQYNPTSYKPFVLVSSCPGDWYGGVHTRVKNFCESHKWRFAPVQFEDWQKAGDWMRLWKLQVEEFACRVVADGNVTMLEVKIDGGGPGSAVERSKNMSQWWIDWIKRLGADVFHDLNGRSQTLNGRSQTSLMAPPGCVFIQIGSVIVPEESFTNFTSGRKLDPVKSDKGFHFELHTMVLNGRSRFWVFITEPFVLDAGGNWRRSEIFTSAGTY</sequence>
<reference evidence="1" key="1">
    <citation type="submission" date="2017-08" db="EMBL/GenBank/DDBJ databases">
        <authorList>
            <person name="Polle J.E."/>
            <person name="Barry K."/>
            <person name="Cushman J."/>
            <person name="Schmutz J."/>
            <person name="Tran D."/>
            <person name="Hathwaick L.T."/>
            <person name="Yim W.C."/>
            <person name="Jenkins J."/>
            <person name="Mckie-Krisberg Z.M."/>
            <person name="Prochnik S."/>
            <person name="Lindquist E."/>
            <person name="Dockter R.B."/>
            <person name="Adam C."/>
            <person name="Molina H."/>
            <person name="Bunkerborg J."/>
            <person name="Jin E."/>
            <person name="Buchheim M."/>
            <person name="Magnuson J."/>
        </authorList>
    </citation>
    <scope>NUCLEOTIDE SEQUENCE</scope>
    <source>
        <strain evidence="1">CCAP 19/18</strain>
    </source>
</reference>
<proteinExistence type="predicted"/>
<protein>
    <submittedName>
        <fullName evidence="1">Uncharacterized protein</fullName>
    </submittedName>
</protein>